<dbReference type="SUPFAM" id="SSF52540">
    <property type="entry name" value="P-loop containing nucleoside triphosphate hydrolases"/>
    <property type="match status" value="1"/>
</dbReference>
<dbReference type="InterPro" id="IPR039187">
    <property type="entry name" value="SNO_AAA"/>
</dbReference>
<dbReference type="Pfam" id="PF13871">
    <property type="entry name" value="Helicase_C_4"/>
    <property type="match status" value="1"/>
</dbReference>
<dbReference type="PROSITE" id="PS00092">
    <property type="entry name" value="N6_MTASE"/>
    <property type="match status" value="1"/>
</dbReference>
<dbReference type="RefSeq" id="WP_272748868.1">
    <property type="nucleotide sequence ID" value="NZ_JAQQKX010000012.1"/>
</dbReference>
<proteinExistence type="inferred from homology"/>
<dbReference type="Proteomes" id="UP001214854">
    <property type="component" value="Unassembled WGS sequence"/>
</dbReference>
<dbReference type="Gene3D" id="3.40.50.150">
    <property type="entry name" value="Vaccinia Virus protein VP39"/>
    <property type="match status" value="1"/>
</dbReference>
<dbReference type="InterPro" id="IPR026937">
    <property type="entry name" value="SBNO_Helicase_C_dom"/>
</dbReference>
<evidence type="ECO:0000256" key="1">
    <source>
        <dbReference type="ARBA" id="ARBA00006992"/>
    </source>
</evidence>
<protein>
    <submittedName>
        <fullName evidence="4">Strawberry notch family protein</fullName>
    </submittedName>
</protein>
<keyword evidence="5" id="KW-1185">Reference proteome</keyword>
<dbReference type="InterPro" id="IPR026741">
    <property type="entry name" value="SNO"/>
</dbReference>
<evidence type="ECO:0000259" key="3">
    <source>
        <dbReference type="Pfam" id="PF13872"/>
    </source>
</evidence>
<evidence type="ECO:0000259" key="2">
    <source>
        <dbReference type="Pfam" id="PF13871"/>
    </source>
</evidence>
<dbReference type="SUPFAM" id="SSF53335">
    <property type="entry name" value="S-adenosyl-L-methionine-dependent methyltransferases"/>
    <property type="match status" value="1"/>
</dbReference>
<name>A0ABT5HWH7_9CAUL</name>
<organism evidence="4 5">
    <name type="scientific">Asticcacaulis aquaticus</name>
    <dbReference type="NCBI Taxonomy" id="2984212"/>
    <lineage>
        <taxon>Bacteria</taxon>
        <taxon>Pseudomonadati</taxon>
        <taxon>Pseudomonadota</taxon>
        <taxon>Alphaproteobacteria</taxon>
        <taxon>Caulobacterales</taxon>
        <taxon>Caulobacteraceae</taxon>
        <taxon>Asticcacaulis</taxon>
    </lineage>
</organism>
<dbReference type="Gene3D" id="3.40.50.300">
    <property type="entry name" value="P-loop containing nucleotide triphosphate hydrolases"/>
    <property type="match status" value="1"/>
</dbReference>
<accession>A0ABT5HWH7</accession>
<evidence type="ECO:0000313" key="4">
    <source>
        <dbReference type="EMBL" id="MDC7684393.1"/>
    </source>
</evidence>
<dbReference type="PANTHER" id="PTHR12706">
    <property type="entry name" value="STRAWBERRY NOTCH-RELATED"/>
    <property type="match status" value="1"/>
</dbReference>
<comment type="caution">
    <text evidence="4">The sequence shown here is derived from an EMBL/GenBank/DDBJ whole genome shotgun (WGS) entry which is preliminary data.</text>
</comment>
<comment type="similarity">
    <text evidence="1">Belongs to the SBNO family.</text>
</comment>
<reference evidence="4 5" key="1">
    <citation type="submission" date="2023-01" db="EMBL/GenBank/DDBJ databases">
        <title>Novel species of the genus Asticcacaulis isolated from rivers.</title>
        <authorList>
            <person name="Lu H."/>
        </authorList>
    </citation>
    <scope>NUCLEOTIDE SEQUENCE [LARGE SCALE GENOMIC DNA]</scope>
    <source>
        <strain evidence="4 5">BYS171W</strain>
    </source>
</reference>
<sequence>MTLSLFAATPSRFDEAAAILGAGRSVFPSLARGRKIEAGLMRDIMAFAFGGTDADGRWTWKQAYEAIEVAQVINARRLQSQLGRLEDSPAETIRLLATYTNLGMTHSRRSEEQVEFDQFSTPLEISALAVLAAQVRAGDQILEPSAGNGMLAVLAEVAGGRLHLNELAETRHGVLKGLFPQAGHSAFDARQLKDRVSTSGSFDAVVMNPPFTDLDDHLRAALACLADNGRVAAIVPAGYFDGTEIRRLASVCQIRCRLLLPTNAFYKHGTSVDTGLLVFDRINGDGILPDRVVSETLDEAIAAVQCLPARTNAKPRLFRTVSATVTDTPSLRPLASGRLRLLSTVAELAYQPKAWSGQTRDVGLYSAYQVSRFTPDRERPHPAVLVESSAMATTPAPEVSYVPRLPASTIASHISEAQLEVVLYAGQAHSKVLPGRWKLDDDGQGFSSLKDDDESGFALRQGFFLGDGTGVGKGTSVSAIIAENMAQGRTRAVWVSKNDTLIEDARRDWLSVGGDVNDIVGLSTYKFGAAIRMDRGILFTTYATLRQAARNGKKSRLDQVVEWLGEDFDGALVFDESHELANAASGKGNRGVRKASQQGLAGLLLQYRVPNARVTYVSATGATEPANLSYAPRLGLWGSAQAPFLTREDFMKAADDGGIAFMELVARELKAKGLYLARMISFEGVEIDALRHELTEQDVAIWDAWAGAFQTIHKNLDKALEATNIVGEEGTNSGQHKSAAKSAFASTSQRFFNALLCGLKAPTIIRDMEQQVEAGHCCVVQLISTNEASMERRLNEVSPADWNDLNIDLTPRDFVTEYLTNAFPIHAMQEDEDDNGQKTVKPLLDADGRAVVSQEALALREEALMGLALLPAVPGALDAILHHFGPERVAEVTGRSRRVVIKNGKQVLERRGTTANKAETDAFNNGEKLILCFTAAGGTGRSYHADRRFSNTRRRCQYLAEPGWRADVAIQGIGRTHRTNQVHAPIFRPVTTDIKGEKRFLSTIARRLDSLGALSKGERRSTSNGMFKAEDSLENAFARRALVSFFQAMYAGQIECMSLADFEEKTALQLRDGDGVLKSAEDLPPISTFLNRLLAQRIQDQNALFDAFETRLRGIIEKAEAAGTIDNGVEDLVADELELIESRVVRVDETGAETQMIEFKVRYKRDLYDLDYARGVIRDNQRQAVPVINTKTNRTGLLITGLTTTDEKDLLVPAVRIYRPNGSRTMASLTTYEESSWQEAELSAWEAAWSTEHAELDPWDTNRLYLVSGLLLPVWKHLAKGYTRVKRLKSPSGERWLGRILNEAEALAFLRVLGHDVTRSMPNTADRCRDLVMRERASLSLSPGLHLKSSRFMGEKRLEIAGNRAEFPTLRALGCVIELLHGVPRVFVPANDDVLTRIIEKYPVTDVAM</sequence>
<feature type="domain" description="Strawberry notch helicase C" evidence="2">
    <location>
        <begin position="876"/>
        <end position="1131"/>
    </location>
</feature>
<dbReference type="PANTHER" id="PTHR12706:SF30">
    <property type="entry name" value="PROTEIN STRAWBERRY NOTCH-RELATED"/>
    <property type="match status" value="1"/>
</dbReference>
<gene>
    <name evidence="4" type="ORF">PQU92_13990</name>
</gene>
<dbReference type="EMBL" id="JAQQKX010000012">
    <property type="protein sequence ID" value="MDC7684393.1"/>
    <property type="molecule type" value="Genomic_DNA"/>
</dbReference>
<dbReference type="InterPro" id="IPR002052">
    <property type="entry name" value="DNA_methylase_N6_adenine_CS"/>
</dbReference>
<dbReference type="Pfam" id="PF13872">
    <property type="entry name" value="AAA_34"/>
    <property type="match status" value="1"/>
</dbReference>
<feature type="domain" description="Strawberry notch AAA" evidence="3">
    <location>
        <begin position="380"/>
        <end position="704"/>
    </location>
</feature>
<dbReference type="InterPro" id="IPR029063">
    <property type="entry name" value="SAM-dependent_MTases_sf"/>
</dbReference>
<dbReference type="InterPro" id="IPR027417">
    <property type="entry name" value="P-loop_NTPase"/>
</dbReference>
<evidence type="ECO:0000313" key="5">
    <source>
        <dbReference type="Proteomes" id="UP001214854"/>
    </source>
</evidence>